<proteinExistence type="predicted"/>
<dbReference type="AlphaFoldDB" id="A0AB33JUF8"/>
<sequence>MTTVRQPMNDQPESSVIPLHRNGGDHHSAPDGASKGVRPSYRGSDADALAQEGEGEPVMPSAGAHSASPDVRHQGAPHEEKPSTEPSANPPADAQPRPVSTTALADVPSADRHPDISPVREHATARRPARATAHRTPKRRKRNDANPLDDQLTFRCHSEDKVEIKRRAKAAELATAVYVVRKALADDHADIATRDERLDAAIDEVAALRTQVAMLGNNVNQLTATTTPTSPFRLAGSWTPSPRAGPCSLTPARS</sequence>
<feature type="region of interest" description="Disordered" evidence="1">
    <location>
        <begin position="222"/>
        <end position="254"/>
    </location>
</feature>
<evidence type="ECO:0000256" key="1">
    <source>
        <dbReference type="SAM" id="MobiDB-lite"/>
    </source>
</evidence>
<dbReference type="EMBL" id="AP035881">
    <property type="protein sequence ID" value="BFP46677.1"/>
    <property type="molecule type" value="Genomic_DNA"/>
</dbReference>
<feature type="region of interest" description="Disordered" evidence="1">
    <location>
        <begin position="1"/>
        <end position="148"/>
    </location>
</feature>
<feature type="compositionally biased region" description="Basic and acidic residues" evidence="1">
    <location>
        <begin position="109"/>
        <end position="124"/>
    </location>
</feature>
<evidence type="ECO:0008006" key="3">
    <source>
        <dbReference type="Google" id="ProtNLM"/>
    </source>
</evidence>
<name>A0AB33JUF8_9ACTN</name>
<evidence type="ECO:0000313" key="2">
    <source>
        <dbReference type="EMBL" id="BFP46677.1"/>
    </source>
</evidence>
<organism evidence="2">
    <name type="scientific">Kitasatospora sp. CMC57</name>
    <dbReference type="NCBI Taxonomy" id="3231513"/>
    <lineage>
        <taxon>Bacteria</taxon>
        <taxon>Bacillati</taxon>
        <taxon>Actinomycetota</taxon>
        <taxon>Actinomycetes</taxon>
        <taxon>Kitasatosporales</taxon>
        <taxon>Streptomycetaceae</taxon>
        <taxon>Kitasatospora</taxon>
    </lineage>
</organism>
<feature type="compositionally biased region" description="Basic residues" evidence="1">
    <location>
        <begin position="125"/>
        <end position="142"/>
    </location>
</feature>
<dbReference type="InterPro" id="IPR053842">
    <property type="entry name" value="NikA-like"/>
</dbReference>
<dbReference type="Pfam" id="PF21983">
    <property type="entry name" value="NikA-like"/>
    <property type="match status" value="1"/>
</dbReference>
<protein>
    <recommendedName>
        <fullName evidence="3">Mobilization protein</fullName>
    </recommendedName>
</protein>
<feature type="compositionally biased region" description="Polar residues" evidence="1">
    <location>
        <begin position="1"/>
        <end position="14"/>
    </location>
</feature>
<feature type="compositionally biased region" description="Basic and acidic residues" evidence="1">
    <location>
        <begin position="70"/>
        <end position="83"/>
    </location>
</feature>
<gene>
    <name evidence="2" type="ORF">KCMC57_30450</name>
</gene>
<accession>A0AB33JUF8</accession>
<reference evidence="2" key="1">
    <citation type="submission" date="2024-07" db="EMBL/GenBank/DDBJ databases">
        <title>Complete genome sequences of cellulolytic bacteria, Kitasatospora sp. CMC57 and Streptomyces sp. CMC78, isolated from Japanese agricultural soil.</title>
        <authorList>
            <person name="Hashimoto T."/>
            <person name="Ito M."/>
            <person name="Iwamoto M."/>
            <person name="Fukahori D."/>
            <person name="Shoda T."/>
            <person name="Sakoda M."/>
            <person name="Morohoshi T."/>
            <person name="Mitsuboshi M."/>
            <person name="Nishizawa T."/>
        </authorList>
    </citation>
    <scope>NUCLEOTIDE SEQUENCE</scope>
    <source>
        <strain evidence="2">CMC57</strain>
    </source>
</reference>